<keyword evidence="2" id="KW-1185">Reference proteome</keyword>
<proteinExistence type="predicted"/>
<reference evidence="1 2" key="1">
    <citation type="submission" date="2019-05" db="EMBL/GenBank/DDBJ databases">
        <title>Another draft genome of Portunus trituberculatus and its Hox gene families provides insights of decapod evolution.</title>
        <authorList>
            <person name="Jeong J.-H."/>
            <person name="Song I."/>
            <person name="Kim S."/>
            <person name="Choi T."/>
            <person name="Kim D."/>
            <person name="Ryu S."/>
            <person name="Kim W."/>
        </authorList>
    </citation>
    <scope>NUCLEOTIDE SEQUENCE [LARGE SCALE GENOMIC DNA]</scope>
    <source>
        <tissue evidence="1">Muscle</tissue>
    </source>
</reference>
<name>A0A5B7GEG8_PORTR</name>
<protein>
    <submittedName>
        <fullName evidence="1">Uncharacterized protein</fullName>
    </submittedName>
</protein>
<evidence type="ECO:0000313" key="1">
    <source>
        <dbReference type="EMBL" id="MPC54924.1"/>
    </source>
</evidence>
<dbReference type="Proteomes" id="UP000324222">
    <property type="component" value="Unassembled WGS sequence"/>
</dbReference>
<sequence length="133" mass="15862">MRRHMMTAVAAPNTKSHPLSFLVDADFWPLDLRRQSSLLRYWFRIHRLPDSVPCVSVLRDSRSQAYITRPSLPKHFDFRVGSLMMDFSIVPTPVYSFRLPRVDYWQLPVWSRYALLPWMARRIFHQLCPTHGF</sequence>
<comment type="caution">
    <text evidence="1">The sequence shown here is derived from an EMBL/GenBank/DDBJ whole genome shotgun (WGS) entry which is preliminary data.</text>
</comment>
<organism evidence="1 2">
    <name type="scientific">Portunus trituberculatus</name>
    <name type="common">Swimming crab</name>
    <name type="synonym">Neptunus trituberculatus</name>
    <dbReference type="NCBI Taxonomy" id="210409"/>
    <lineage>
        <taxon>Eukaryota</taxon>
        <taxon>Metazoa</taxon>
        <taxon>Ecdysozoa</taxon>
        <taxon>Arthropoda</taxon>
        <taxon>Crustacea</taxon>
        <taxon>Multicrustacea</taxon>
        <taxon>Malacostraca</taxon>
        <taxon>Eumalacostraca</taxon>
        <taxon>Eucarida</taxon>
        <taxon>Decapoda</taxon>
        <taxon>Pleocyemata</taxon>
        <taxon>Brachyura</taxon>
        <taxon>Eubrachyura</taxon>
        <taxon>Portunoidea</taxon>
        <taxon>Portunidae</taxon>
        <taxon>Portuninae</taxon>
        <taxon>Portunus</taxon>
    </lineage>
</organism>
<evidence type="ECO:0000313" key="2">
    <source>
        <dbReference type="Proteomes" id="UP000324222"/>
    </source>
</evidence>
<dbReference type="EMBL" id="VSRR010012744">
    <property type="protein sequence ID" value="MPC54924.1"/>
    <property type="molecule type" value="Genomic_DNA"/>
</dbReference>
<accession>A0A5B7GEG8</accession>
<gene>
    <name evidence="1" type="ORF">E2C01_048853</name>
</gene>
<dbReference type="AlphaFoldDB" id="A0A5B7GEG8"/>